<evidence type="ECO:0000313" key="5">
    <source>
        <dbReference type="EMBL" id="KAJ8963101.1"/>
    </source>
</evidence>
<comment type="caution">
    <text evidence="5">The sequence shown here is derived from an EMBL/GenBank/DDBJ whole genome shotgun (WGS) entry which is preliminary data.</text>
</comment>
<evidence type="ECO:0000256" key="3">
    <source>
        <dbReference type="SAM" id="MobiDB-lite"/>
    </source>
</evidence>
<evidence type="ECO:0000259" key="4">
    <source>
        <dbReference type="Pfam" id="PF10058"/>
    </source>
</evidence>
<protein>
    <recommendedName>
        <fullName evidence="2">Endoplasmic reticulum junction formation protein lunapark</fullName>
    </recommendedName>
</protein>
<keyword evidence="2" id="KW-1133">Transmembrane helix</keyword>
<feature type="compositionally biased region" description="Basic and acidic residues" evidence="3">
    <location>
        <begin position="411"/>
        <end position="423"/>
    </location>
</feature>
<feature type="compositionally biased region" description="Basic and acidic residues" evidence="3">
    <location>
        <begin position="327"/>
        <end position="371"/>
    </location>
</feature>
<feature type="transmembrane region" description="Helical" evidence="2">
    <location>
        <begin position="42"/>
        <end position="65"/>
    </location>
</feature>
<organism evidence="5 6">
    <name type="scientific">Aromia moschata</name>
    <dbReference type="NCBI Taxonomy" id="1265417"/>
    <lineage>
        <taxon>Eukaryota</taxon>
        <taxon>Metazoa</taxon>
        <taxon>Ecdysozoa</taxon>
        <taxon>Arthropoda</taxon>
        <taxon>Hexapoda</taxon>
        <taxon>Insecta</taxon>
        <taxon>Pterygota</taxon>
        <taxon>Neoptera</taxon>
        <taxon>Endopterygota</taxon>
        <taxon>Coleoptera</taxon>
        <taxon>Polyphaga</taxon>
        <taxon>Cucujiformia</taxon>
        <taxon>Chrysomeloidea</taxon>
        <taxon>Cerambycidae</taxon>
        <taxon>Cerambycinae</taxon>
        <taxon>Callichromatini</taxon>
        <taxon>Aromia</taxon>
    </lineage>
</organism>
<evidence type="ECO:0000256" key="1">
    <source>
        <dbReference type="ARBA" id="ARBA00009940"/>
    </source>
</evidence>
<dbReference type="Pfam" id="PF10058">
    <property type="entry name" value="Zn_ribbon_10"/>
    <property type="match status" value="1"/>
</dbReference>
<feature type="compositionally biased region" description="Basic and acidic residues" evidence="3">
    <location>
        <begin position="379"/>
        <end position="390"/>
    </location>
</feature>
<dbReference type="PANTHER" id="PTHR22166:SF12">
    <property type="entry name" value="ENDOPLASMIC RETICULUM JUNCTION FORMATION PROTEIN LUNAPARK"/>
    <property type="match status" value="1"/>
</dbReference>
<accession>A0AAV8ZI75</accession>
<comment type="domain">
    <text evidence="2">The C4-type zinc finger motif is necessary both for its ER three-way tubular junction localization and formation.</text>
</comment>
<dbReference type="PANTHER" id="PTHR22166">
    <property type="entry name" value="ENDOPLASMIC RETICULUM JUNCTION FORMATION PROTEIN LUNAPARK"/>
    <property type="match status" value="1"/>
</dbReference>
<dbReference type="InterPro" id="IPR019273">
    <property type="entry name" value="Lunapark_Znf"/>
</dbReference>
<evidence type="ECO:0000313" key="6">
    <source>
        <dbReference type="Proteomes" id="UP001162162"/>
    </source>
</evidence>
<gene>
    <name evidence="5" type="ORF">NQ318_018566</name>
</gene>
<keyword evidence="2" id="KW-0256">Endoplasmic reticulum</keyword>
<keyword evidence="6" id="KW-1185">Reference proteome</keyword>
<reference evidence="5" key="1">
    <citation type="journal article" date="2023" name="Insect Mol. Biol.">
        <title>Genome sequencing provides insights into the evolution of gene families encoding plant cell wall-degrading enzymes in longhorned beetles.</title>
        <authorList>
            <person name="Shin N.R."/>
            <person name="Okamura Y."/>
            <person name="Kirsch R."/>
            <person name="Pauchet Y."/>
        </authorList>
    </citation>
    <scope>NUCLEOTIDE SEQUENCE</scope>
    <source>
        <strain evidence="5">AMC_N1</strain>
    </source>
</reference>
<dbReference type="EMBL" id="JAPWTK010000001">
    <property type="protein sequence ID" value="KAJ8963101.1"/>
    <property type="molecule type" value="Genomic_DNA"/>
</dbReference>
<keyword evidence="2" id="KW-0863">Zinc-finger</keyword>
<feature type="transmembrane region" description="Helical" evidence="2">
    <location>
        <begin position="77"/>
        <end position="98"/>
    </location>
</feature>
<dbReference type="GO" id="GO:0008270">
    <property type="term" value="F:zinc ion binding"/>
    <property type="evidence" value="ECO:0007669"/>
    <property type="project" value="UniProtKB-KW"/>
</dbReference>
<dbReference type="Proteomes" id="UP001162162">
    <property type="component" value="Unassembled WGS sequence"/>
</dbReference>
<evidence type="ECO:0000256" key="2">
    <source>
        <dbReference type="RuleBase" id="RU367073"/>
    </source>
</evidence>
<comment type="function">
    <text evidence="2">Plays a role in determining ER morphology.</text>
</comment>
<dbReference type="AlphaFoldDB" id="A0AAV8ZI75"/>
<keyword evidence="2" id="KW-0862">Zinc</keyword>
<dbReference type="GO" id="GO:1903373">
    <property type="term" value="P:positive regulation of endoplasmic reticulum tubular network organization"/>
    <property type="evidence" value="ECO:0007669"/>
    <property type="project" value="UniProtKB-UniRule"/>
</dbReference>
<feature type="region of interest" description="Disordered" evidence="3">
    <location>
        <begin position="305"/>
        <end position="423"/>
    </location>
</feature>
<proteinExistence type="inferred from homology"/>
<comment type="similarity">
    <text evidence="1 2">Belongs to the lunapark family.</text>
</comment>
<comment type="subcellular location">
    <subcellularLocation>
        <location evidence="2">Endoplasmic reticulum membrane</location>
        <topology evidence="2">Multi-pass membrane protein</topology>
    </subcellularLocation>
</comment>
<dbReference type="GO" id="GO:0098826">
    <property type="term" value="C:endoplasmic reticulum tubular network membrane"/>
    <property type="evidence" value="ECO:0007669"/>
    <property type="project" value="UniProtKB-UniRule"/>
</dbReference>
<name>A0AAV8ZI75_9CUCU</name>
<keyword evidence="2" id="KW-0479">Metal-binding</keyword>
<feature type="domain" description="Lunapark zinc ribbon" evidence="4">
    <location>
        <begin position="248"/>
        <end position="298"/>
    </location>
</feature>
<keyword evidence="2" id="KW-0472">Membrane</keyword>
<keyword evidence="2" id="KW-0812">Transmembrane</keyword>
<dbReference type="GO" id="GO:0071788">
    <property type="term" value="P:endoplasmic reticulum tubular network maintenance"/>
    <property type="evidence" value="ECO:0007669"/>
    <property type="project" value="UniProtKB-UniRule"/>
</dbReference>
<sequence>MGIIIGKFRKKKSTYDILEKLEQEITSIEEFGRSTEQARKKIVGRFVLLAILVYIVLACVLYIYYHKISSKQRLICIAPLIAFPFIIWLIKRFLSWYYSRKITKNEKKLVDLKDQKKKILDNVMETETYKVAKKILDKFGNEPVKQLPAITATESTPMTSKKGVLVPSSIRMTQTGLRQRNVSPQGSIRGRISVGAVQTPFSGRQQIQTLVPSAYRSVSGLSVVPSAGPIPGTPLPLPRSILPRDRSVLDKMVDYLVGDGPSNRYALICKRCSSHNGMALKEEFEYLSFRCCYCSAFNPACKKRPTGPKFESSISPTKALPAPDSSESDKSTDSDAESKKLIITELRSDSPDTGRLSDFDKLSDLDAKGPDSDDPLVDESNKKEVAHDSPMEVSDSVGAELLSEAAGFGKTDVKKETESEMEL</sequence>
<dbReference type="InterPro" id="IPR040115">
    <property type="entry name" value="Lnp"/>
</dbReference>